<comment type="caution">
    <text evidence="1">The sequence shown here is derived from an EMBL/GenBank/DDBJ whole genome shotgun (WGS) entry which is preliminary data.</text>
</comment>
<accession>A0ACC2X606</accession>
<protein>
    <submittedName>
        <fullName evidence="1">Uncharacterized protein</fullName>
    </submittedName>
</protein>
<dbReference type="EMBL" id="JASBWV010000024">
    <property type="protein sequence ID" value="KAJ9119469.1"/>
    <property type="molecule type" value="Genomic_DNA"/>
</dbReference>
<reference evidence="1" key="1">
    <citation type="submission" date="2023-04" db="EMBL/GenBank/DDBJ databases">
        <title>Draft Genome sequencing of Naganishia species isolated from polar environments using Oxford Nanopore Technology.</title>
        <authorList>
            <person name="Leo P."/>
            <person name="Venkateswaran K."/>
        </authorList>
    </citation>
    <scope>NUCLEOTIDE SEQUENCE</scope>
    <source>
        <strain evidence="1">DBVPG 5303</strain>
    </source>
</reference>
<proteinExistence type="predicted"/>
<gene>
    <name evidence="1" type="ORF">QFC24_005702</name>
</gene>
<keyword evidence="2" id="KW-1185">Reference proteome</keyword>
<evidence type="ECO:0000313" key="2">
    <source>
        <dbReference type="Proteomes" id="UP001234202"/>
    </source>
</evidence>
<evidence type="ECO:0000313" key="1">
    <source>
        <dbReference type="EMBL" id="KAJ9119469.1"/>
    </source>
</evidence>
<organism evidence="1 2">
    <name type="scientific">Naganishia onofrii</name>
    <dbReference type="NCBI Taxonomy" id="1851511"/>
    <lineage>
        <taxon>Eukaryota</taxon>
        <taxon>Fungi</taxon>
        <taxon>Dikarya</taxon>
        <taxon>Basidiomycota</taxon>
        <taxon>Agaricomycotina</taxon>
        <taxon>Tremellomycetes</taxon>
        <taxon>Filobasidiales</taxon>
        <taxon>Filobasidiaceae</taxon>
        <taxon>Naganishia</taxon>
    </lineage>
</organism>
<sequence length="185" mass="20438">MNDLEAAKQTEPSLVIIPLTTTFELLRISPSDIARFLPTLDRLSSQSLRQSIDHPLTRPVDSDTAALTAYEKASGEGYVSITRTGEEISVLLDAKLATGLKEDTEWARGCADDVIEREGPYACLRVRGPMPLHLTGIAANFTKTLQEHAIAVFLISTWDTDWIFIKQDKLEAAGEALRKDGWIVL</sequence>
<dbReference type="Proteomes" id="UP001234202">
    <property type="component" value="Unassembled WGS sequence"/>
</dbReference>
<name>A0ACC2X606_9TREE</name>